<reference evidence="3 4" key="1">
    <citation type="submission" date="2024-01" db="EMBL/GenBank/DDBJ databases">
        <title>Comparative genomics of Cryptococcus and Kwoniella reveals pathogenesis evolution and contrasting modes of karyotype evolution via chromosome fusion or intercentromeric recombination.</title>
        <authorList>
            <person name="Coelho M.A."/>
            <person name="David-Palma M."/>
            <person name="Shea T."/>
            <person name="Bowers K."/>
            <person name="McGinley-Smith S."/>
            <person name="Mohammad A.W."/>
            <person name="Gnirke A."/>
            <person name="Yurkov A.M."/>
            <person name="Nowrousian M."/>
            <person name="Sun S."/>
            <person name="Cuomo C.A."/>
            <person name="Heitman J."/>
        </authorList>
    </citation>
    <scope>NUCLEOTIDE SEQUENCE [LARGE SCALE GENOMIC DNA]</scope>
    <source>
        <strain evidence="3 4">CBS 6074</strain>
    </source>
</reference>
<proteinExistence type="predicted"/>
<dbReference type="Proteomes" id="UP001355207">
    <property type="component" value="Chromosome 2"/>
</dbReference>
<feature type="region of interest" description="Disordered" evidence="1">
    <location>
        <begin position="81"/>
        <end position="102"/>
    </location>
</feature>
<dbReference type="EMBL" id="CP144099">
    <property type="protein sequence ID" value="WWC87208.1"/>
    <property type="molecule type" value="Genomic_DNA"/>
</dbReference>
<feature type="region of interest" description="Disordered" evidence="1">
    <location>
        <begin position="1"/>
        <end position="23"/>
    </location>
</feature>
<keyword evidence="4" id="KW-1185">Reference proteome</keyword>
<feature type="compositionally biased region" description="Polar residues" evidence="1">
    <location>
        <begin position="91"/>
        <end position="102"/>
    </location>
</feature>
<evidence type="ECO:0000313" key="4">
    <source>
        <dbReference type="Proteomes" id="UP001355207"/>
    </source>
</evidence>
<sequence>MPSNMLPLPSSTSRRNRNYFPSISPGGSSIHNLTSSQQILQTLRSRTRLTNLAVFLLISCLFGSFILNLNYLFISPAQTTIPDSSSRSSSTGGWLNSQSKGNSIKEGWEDELTSIEQMQSKLPLSIETTLERDKRFKELNHLIMIPGHAIWLGNKNNEKDISNIRENGDWILESMQKSGSVKTYIKHIEKGVEELKNDHQALLIFSGGATRPPPSPPLSEGLSYHNLAHALDLLPSTPIPIEEGNQKPPLPLNLRATTEEFALDSYQNLLFSIARFKEVTSRYPEKVTVVGYGMKRNRFVNLHREAIGFPLEKFKYIGINDDLKDLSKHYKGELKFGFKPFLISTTGCKSILLKNKKLNRNPFKKVHPYHISNPSLINLFEWCPTINEKYKNIDKSDQDNLEDYDNIFGLTFNGPLPWNNVSYNPKDSNNDEITWSRERD</sequence>
<feature type="transmembrane region" description="Helical" evidence="2">
    <location>
        <begin position="52"/>
        <end position="74"/>
    </location>
</feature>
<dbReference type="GeneID" id="91092767"/>
<organism evidence="3 4">
    <name type="scientific">Kwoniella dendrophila CBS 6074</name>
    <dbReference type="NCBI Taxonomy" id="1295534"/>
    <lineage>
        <taxon>Eukaryota</taxon>
        <taxon>Fungi</taxon>
        <taxon>Dikarya</taxon>
        <taxon>Basidiomycota</taxon>
        <taxon>Agaricomycotina</taxon>
        <taxon>Tremellomycetes</taxon>
        <taxon>Tremellales</taxon>
        <taxon>Cryptococcaceae</taxon>
        <taxon>Kwoniella</taxon>
    </lineage>
</organism>
<dbReference type="AlphaFoldDB" id="A0AAX4JRU7"/>
<dbReference type="GO" id="GO:0005737">
    <property type="term" value="C:cytoplasm"/>
    <property type="evidence" value="ECO:0007669"/>
    <property type="project" value="TreeGrafter"/>
</dbReference>
<dbReference type="InterPro" id="IPR055323">
    <property type="entry name" value="C57A10.07/YOR238W"/>
</dbReference>
<protein>
    <recommendedName>
        <fullName evidence="5">Cytoplasmic protein</fullName>
    </recommendedName>
</protein>
<name>A0AAX4JRU7_9TREE</name>
<dbReference type="RefSeq" id="XP_066073971.1">
    <property type="nucleotide sequence ID" value="XM_066217874.1"/>
</dbReference>
<keyword evidence="2" id="KW-0472">Membrane</keyword>
<gene>
    <name evidence="3" type="ORF">L201_002095</name>
</gene>
<dbReference type="PANTHER" id="PTHR28110:SF1">
    <property type="entry name" value="TRANSMEMBRANE PROTEIN"/>
    <property type="match status" value="1"/>
</dbReference>
<dbReference type="PANTHER" id="PTHR28110">
    <property type="entry name" value="TRANSMEMBRANE PROTEIN"/>
    <property type="match status" value="1"/>
</dbReference>
<evidence type="ECO:0008006" key="5">
    <source>
        <dbReference type="Google" id="ProtNLM"/>
    </source>
</evidence>
<keyword evidence="2" id="KW-1133">Transmembrane helix</keyword>
<accession>A0AAX4JRU7</accession>
<evidence type="ECO:0000313" key="3">
    <source>
        <dbReference type="EMBL" id="WWC87208.1"/>
    </source>
</evidence>
<evidence type="ECO:0000256" key="2">
    <source>
        <dbReference type="SAM" id="Phobius"/>
    </source>
</evidence>
<evidence type="ECO:0000256" key="1">
    <source>
        <dbReference type="SAM" id="MobiDB-lite"/>
    </source>
</evidence>
<keyword evidence="2" id="KW-0812">Transmembrane</keyword>